<dbReference type="GO" id="GO:0003676">
    <property type="term" value="F:nucleic acid binding"/>
    <property type="evidence" value="ECO:0007669"/>
    <property type="project" value="InterPro"/>
</dbReference>
<keyword evidence="3" id="KW-1185">Reference proteome</keyword>
<accession>A0AAD6ZTN5</accession>
<evidence type="ECO:0000313" key="2">
    <source>
        <dbReference type="EMBL" id="KAJ7339152.1"/>
    </source>
</evidence>
<dbReference type="Gene3D" id="3.30.420.10">
    <property type="entry name" value="Ribonuclease H-like superfamily/Ribonuclease H"/>
    <property type="match status" value="1"/>
</dbReference>
<sequence length="507" mass="56673">MPLWHHPGQDPQKRQVNNGQKARCLRGKHAALTIGAGVDLGQRLDDPLHYRSASCVCDACEEDRTTRGCENPHACAIAAVSRLGQILPRWIPMPGGNEVSGPAATPPEEETNSELFTPPESIMVPTQGLRAMTRRQNEPMEHPDPPVRRQAVVIPTPATTTAYIAGATHTPPCSKKPSAAAGLFFSTDDIRNKGRCIPASGEQSQYVAELFAALETVRQVDTNSVLTIYSTQEYVCEAMNKKLSKWEHEGWVGVPHRDVLRCLAAELKARKAPTFFKLAAPGMPERLLCRQATMLAKNAVRAPGNQEWDFTLPKGTALPGLSLQGNRQRVFYRSIREEKTKKLTPRLSTIKTLDLVWKAAEDDFGRYASDTDIWRAVHAKDILPRTAQFLWKGIHNAHRIGKYWIHIPECKDCAICKECNVTEDLAHILVGCRSPGQEIIWEATRSLWLGKETQWPAVSLGTILGCGLADFRDERKKQKHGTQRLYRILMSESAYLIWKLQNDRVIS</sequence>
<gene>
    <name evidence="2" type="ORF">DFH08DRAFT_812546</name>
</gene>
<dbReference type="Proteomes" id="UP001218218">
    <property type="component" value="Unassembled WGS sequence"/>
</dbReference>
<feature type="region of interest" description="Disordered" evidence="1">
    <location>
        <begin position="96"/>
        <end position="120"/>
    </location>
</feature>
<evidence type="ECO:0000313" key="3">
    <source>
        <dbReference type="Proteomes" id="UP001218218"/>
    </source>
</evidence>
<reference evidence="2" key="1">
    <citation type="submission" date="2023-03" db="EMBL/GenBank/DDBJ databases">
        <title>Massive genome expansion in bonnet fungi (Mycena s.s.) driven by repeated elements and novel gene families across ecological guilds.</title>
        <authorList>
            <consortium name="Lawrence Berkeley National Laboratory"/>
            <person name="Harder C.B."/>
            <person name="Miyauchi S."/>
            <person name="Viragh M."/>
            <person name="Kuo A."/>
            <person name="Thoen E."/>
            <person name="Andreopoulos B."/>
            <person name="Lu D."/>
            <person name="Skrede I."/>
            <person name="Drula E."/>
            <person name="Henrissat B."/>
            <person name="Morin E."/>
            <person name="Kohler A."/>
            <person name="Barry K."/>
            <person name="LaButti K."/>
            <person name="Morin E."/>
            <person name="Salamov A."/>
            <person name="Lipzen A."/>
            <person name="Mereny Z."/>
            <person name="Hegedus B."/>
            <person name="Baldrian P."/>
            <person name="Stursova M."/>
            <person name="Weitz H."/>
            <person name="Taylor A."/>
            <person name="Grigoriev I.V."/>
            <person name="Nagy L.G."/>
            <person name="Martin F."/>
            <person name="Kauserud H."/>
        </authorList>
    </citation>
    <scope>NUCLEOTIDE SEQUENCE</scope>
    <source>
        <strain evidence="2">CBHHK002</strain>
    </source>
</reference>
<dbReference type="SUPFAM" id="SSF53098">
    <property type="entry name" value="Ribonuclease H-like"/>
    <property type="match status" value="1"/>
</dbReference>
<protein>
    <recommendedName>
        <fullName evidence="4">Reverse transcriptase zinc-binding domain-containing protein</fullName>
    </recommendedName>
</protein>
<comment type="caution">
    <text evidence="2">The sequence shown here is derived from an EMBL/GenBank/DDBJ whole genome shotgun (WGS) entry which is preliminary data.</text>
</comment>
<dbReference type="InterPro" id="IPR036397">
    <property type="entry name" value="RNaseH_sf"/>
</dbReference>
<organism evidence="2 3">
    <name type="scientific">Mycena albidolilacea</name>
    <dbReference type="NCBI Taxonomy" id="1033008"/>
    <lineage>
        <taxon>Eukaryota</taxon>
        <taxon>Fungi</taxon>
        <taxon>Dikarya</taxon>
        <taxon>Basidiomycota</taxon>
        <taxon>Agaricomycotina</taxon>
        <taxon>Agaricomycetes</taxon>
        <taxon>Agaricomycetidae</taxon>
        <taxon>Agaricales</taxon>
        <taxon>Marasmiineae</taxon>
        <taxon>Mycenaceae</taxon>
        <taxon>Mycena</taxon>
    </lineage>
</organism>
<dbReference type="EMBL" id="JARIHO010000028">
    <property type="protein sequence ID" value="KAJ7339152.1"/>
    <property type="molecule type" value="Genomic_DNA"/>
</dbReference>
<evidence type="ECO:0000256" key="1">
    <source>
        <dbReference type="SAM" id="MobiDB-lite"/>
    </source>
</evidence>
<dbReference type="InterPro" id="IPR012337">
    <property type="entry name" value="RNaseH-like_sf"/>
</dbReference>
<name>A0AAD6ZTN5_9AGAR</name>
<proteinExistence type="predicted"/>
<dbReference type="AlphaFoldDB" id="A0AAD6ZTN5"/>
<evidence type="ECO:0008006" key="4">
    <source>
        <dbReference type="Google" id="ProtNLM"/>
    </source>
</evidence>